<dbReference type="Proteomes" id="UP000316330">
    <property type="component" value="Unassembled WGS sequence"/>
</dbReference>
<dbReference type="RefSeq" id="WP_144700166.1">
    <property type="nucleotide sequence ID" value="NZ_VNJJ01000004.1"/>
</dbReference>
<keyword evidence="3" id="KW-1185">Reference proteome</keyword>
<dbReference type="InterPro" id="IPR009875">
    <property type="entry name" value="PilZ_domain"/>
</dbReference>
<accession>A0A559JMM7</accession>
<evidence type="ECO:0000259" key="1">
    <source>
        <dbReference type="Pfam" id="PF07238"/>
    </source>
</evidence>
<dbReference type="GO" id="GO:0035438">
    <property type="term" value="F:cyclic-di-GMP binding"/>
    <property type="evidence" value="ECO:0007669"/>
    <property type="project" value="InterPro"/>
</dbReference>
<evidence type="ECO:0000313" key="3">
    <source>
        <dbReference type="Proteomes" id="UP000316330"/>
    </source>
</evidence>
<feature type="domain" description="PilZ" evidence="1">
    <location>
        <begin position="8"/>
        <end position="98"/>
    </location>
</feature>
<proteinExistence type="predicted"/>
<reference evidence="2 3" key="1">
    <citation type="submission" date="2019-07" db="EMBL/GenBank/DDBJ databases">
        <authorList>
            <person name="Kim J."/>
        </authorList>
    </citation>
    <scope>NUCLEOTIDE SEQUENCE [LARGE SCALE GENOMIC DNA]</scope>
    <source>
        <strain evidence="2 3">G13</strain>
    </source>
</reference>
<evidence type="ECO:0000313" key="2">
    <source>
        <dbReference type="EMBL" id="TVY01135.1"/>
    </source>
</evidence>
<organism evidence="2 3">
    <name type="scientific">Cohnella terricola</name>
    <dbReference type="NCBI Taxonomy" id="1289167"/>
    <lineage>
        <taxon>Bacteria</taxon>
        <taxon>Bacillati</taxon>
        <taxon>Bacillota</taxon>
        <taxon>Bacilli</taxon>
        <taxon>Bacillales</taxon>
        <taxon>Paenibacillaceae</taxon>
        <taxon>Cohnella</taxon>
    </lineage>
</organism>
<dbReference type="AlphaFoldDB" id="A0A559JMM7"/>
<protein>
    <recommendedName>
        <fullName evidence="1">PilZ domain-containing protein</fullName>
    </recommendedName>
</protein>
<comment type="caution">
    <text evidence="2">The sequence shown here is derived from an EMBL/GenBank/DDBJ whole genome shotgun (WGS) entry which is preliminary data.</text>
</comment>
<dbReference type="EMBL" id="VNJJ01000004">
    <property type="protein sequence ID" value="TVY01135.1"/>
    <property type="molecule type" value="Genomic_DNA"/>
</dbReference>
<gene>
    <name evidence="2" type="ORF">FPZ45_08235</name>
</gene>
<dbReference type="Pfam" id="PF07238">
    <property type="entry name" value="PilZ"/>
    <property type="match status" value="1"/>
</dbReference>
<name>A0A559JMM7_9BACL</name>
<sequence>MNEENGVNRRTHVRFRFQTPFLAELSLWRVRDRGLRSRAQKVIVRDISLGGCSFISKLQLPLREDVEWLVQLELGHYTAKPRLILLHRREEEGSIVYGGRWIMTALERQAFQFRFNDYVRLMLLESPHIHTLYKKIADRNDDGQFKHLDVTS</sequence>
<dbReference type="OrthoDB" id="2678592at2"/>